<dbReference type="EMBL" id="QPJT01000023">
    <property type="protein sequence ID" value="RCX12225.1"/>
    <property type="molecule type" value="Genomic_DNA"/>
</dbReference>
<dbReference type="GO" id="GO:1902670">
    <property type="term" value="F:carbon dioxide binding"/>
    <property type="evidence" value="ECO:0007669"/>
    <property type="project" value="TreeGrafter"/>
</dbReference>
<dbReference type="RefSeq" id="WP_114299043.1">
    <property type="nucleotide sequence ID" value="NZ_QPJT01000023.1"/>
</dbReference>
<dbReference type="PANTHER" id="PTHR35177">
    <property type="entry name" value="HYDROGENASE MATURATION FACTOR HYBG"/>
    <property type="match status" value="1"/>
</dbReference>
<dbReference type="Proteomes" id="UP000253034">
    <property type="component" value="Unassembled WGS sequence"/>
</dbReference>
<proteinExistence type="inferred from homology"/>
<evidence type="ECO:0000313" key="3">
    <source>
        <dbReference type="Proteomes" id="UP000253034"/>
    </source>
</evidence>
<dbReference type="PRINTS" id="PR00445">
    <property type="entry name" value="HUPFHYPC"/>
</dbReference>
<dbReference type="PROSITE" id="PS01097">
    <property type="entry name" value="HUPF_HYPC"/>
    <property type="match status" value="1"/>
</dbReference>
<accession>A0A369AT13</accession>
<dbReference type="GO" id="GO:0051604">
    <property type="term" value="P:protein maturation"/>
    <property type="evidence" value="ECO:0007669"/>
    <property type="project" value="TreeGrafter"/>
</dbReference>
<dbReference type="Pfam" id="PF01455">
    <property type="entry name" value="HupF_HypC"/>
    <property type="match status" value="1"/>
</dbReference>
<dbReference type="NCBIfam" id="TIGR00074">
    <property type="entry name" value="hypC_hupF"/>
    <property type="match status" value="1"/>
</dbReference>
<dbReference type="GO" id="GO:0005506">
    <property type="term" value="F:iron ion binding"/>
    <property type="evidence" value="ECO:0007669"/>
    <property type="project" value="TreeGrafter"/>
</dbReference>
<dbReference type="OrthoDB" id="9806017at2"/>
<dbReference type="AlphaFoldDB" id="A0A369AT13"/>
<evidence type="ECO:0000313" key="2">
    <source>
        <dbReference type="EMBL" id="RCX12225.1"/>
    </source>
</evidence>
<dbReference type="Gene3D" id="2.30.30.140">
    <property type="match status" value="1"/>
</dbReference>
<gene>
    <name evidence="2" type="ORF">DFR58_12335</name>
</gene>
<dbReference type="InterPro" id="IPR001109">
    <property type="entry name" value="Hydrogenase_HupF/HypC"/>
</dbReference>
<name>A0A369AT13_9FIRM</name>
<dbReference type="InterPro" id="IPR019812">
    <property type="entry name" value="Hydgase_assmbl_chp_CS"/>
</dbReference>
<reference evidence="2 3" key="1">
    <citation type="submission" date="2018-07" db="EMBL/GenBank/DDBJ databases">
        <title>Genomic Encyclopedia of Type Strains, Phase IV (KMG-IV): sequencing the most valuable type-strain genomes for metagenomic binning, comparative biology and taxonomic classification.</title>
        <authorList>
            <person name="Goeker M."/>
        </authorList>
    </citation>
    <scope>NUCLEOTIDE SEQUENCE [LARGE SCALE GENOMIC DNA]</scope>
    <source>
        <strain evidence="2 3">DSM 27016</strain>
    </source>
</reference>
<comment type="caution">
    <text evidence="2">The sequence shown here is derived from an EMBL/GenBank/DDBJ whole genome shotgun (WGS) entry which is preliminary data.</text>
</comment>
<dbReference type="PANTHER" id="PTHR35177:SF2">
    <property type="entry name" value="HYDROGENASE MATURATION FACTOR HYBG"/>
    <property type="match status" value="1"/>
</dbReference>
<protein>
    <submittedName>
        <fullName evidence="2">Hydrogenase maturation protein HypC</fullName>
    </submittedName>
</protein>
<comment type="similarity">
    <text evidence="1">Belongs to the HupF/HypC family.</text>
</comment>
<dbReference type="SUPFAM" id="SSF159127">
    <property type="entry name" value="HupF/HypC-like"/>
    <property type="match status" value="1"/>
</dbReference>
<organism evidence="2 3">
    <name type="scientific">Anaerobacterium chartisolvens</name>
    <dbReference type="NCBI Taxonomy" id="1297424"/>
    <lineage>
        <taxon>Bacteria</taxon>
        <taxon>Bacillati</taxon>
        <taxon>Bacillota</taxon>
        <taxon>Clostridia</taxon>
        <taxon>Eubacteriales</taxon>
        <taxon>Oscillospiraceae</taxon>
        <taxon>Anaerobacterium</taxon>
    </lineage>
</organism>
<dbReference type="FunFam" id="2.30.30.140:FF:000022">
    <property type="entry name" value="Hydrogenase assembly chaperone HybG"/>
    <property type="match status" value="1"/>
</dbReference>
<sequence>MCLAVPGRVVKIEDKTAIVDVMGASAEVSVELIRNVDIGDYVLVHAGCAIQRIDEDEALDTIKLFKELKELVNEK</sequence>
<evidence type="ECO:0000256" key="1">
    <source>
        <dbReference type="ARBA" id="ARBA00006018"/>
    </source>
</evidence>
<keyword evidence="3" id="KW-1185">Reference proteome</keyword>